<dbReference type="InterPro" id="IPR036250">
    <property type="entry name" value="AcylCo_DH-like_C"/>
</dbReference>
<dbReference type="RefSeq" id="WP_229570155.1">
    <property type="nucleotide sequence ID" value="NZ_AP025226.1"/>
</dbReference>
<dbReference type="GO" id="GO:0003995">
    <property type="term" value="F:acyl-CoA dehydrogenase activity"/>
    <property type="evidence" value="ECO:0007669"/>
    <property type="project" value="TreeGrafter"/>
</dbReference>
<sequence>MILNIEIREELELIINSLKELLDREWAIFGSKKHNVDSSKINELFNKIKELGIYQYLNQANPVDAYLINEILGQYLVPSIVAFTSMASKAILGEEGKEIIEKGYAISVGSNIVPDIDKADIVLTPYGIAFTKEISASEVKSPDPSVRLFNIAKANWKKADIDFNSIKLIASSQMIGHAMACLNKTIDYAKNRVAFGKPIGSYQAVKHKIVDDAVNLELARSLYLSQRTNLTPDRVFNYAFKVSLKAIFDSIQLHGGIGFTTDLDLHLHLKRLLLLYKILQ</sequence>
<accession>A0AAQ4CV71</accession>
<dbReference type="GeneID" id="68867440"/>
<dbReference type="PANTHER" id="PTHR43884">
    <property type="entry name" value="ACYL-COA DEHYDROGENASE"/>
    <property type="match status" value="1"/>
</dbReference>
<proteinExistence type="predicted"/>
<dbReference type="Proteomes" id="UP001319921">
    <property type="component" value="Chromosome"/>
</dbReference>
<dbReference type="EMBL" id="AP025226">
    <property type="protein sequence ID" value="BDB99702.1"/>
    <property type="molecule type" value="Genomic_DNA"/>
</dbReference>
<keyword evidence="4" id="KW-1185">Reference proteome</keyword>
<dbReference type="AlphaFoldDB" id="A0AAQ4CV71"/>
<reference evidence="3 4" key="1">
    <citation type="journal article" date="2022" name="Microbiol. Resour. Announc.">
        <title>Complete Genome Sequence of the Hyperthermophilic and Acidophilic Archaeon Saccharolobus caldissimus Strain HS-3T.</title>
        <authorList>
            <person name="Sakai H.D."/>
            <person name="Kurosawa N."/>
        </authorList>
    </citation>
    <scope>NUCLEOTIDE SEQUENCE [LARGE SCALE GENOMIC DNA]</scope>
    <source>
        <strain evidence="3 4">JCM32116</strain>
    </source>
</reference>
<dbReference type="Pfam" id="PF00441">
    <property type="entry name" value="Acyl-CoA_dh_1"/>
    <property type="match status" value="1"/>
</dbReference>
<organism evidence="3 4">
    <name type="scientific">Saccharolobus caldissimus</name>
    <dbReference type="NCBI Taxonomy" id="1702097"/>
    <lineage>
        <taxon>Archaea</taxon>
        <taxon>Thermoproteota</taxon>
        <taxon>Thermoprotei</taxon>
        <taxon>Sulfolobales</taxon>
        <taxon>Sulfolobaceae</taxon>
        <taxon>Saccharolobus</taxon>
    </lineage>
</organism>
<feature type="domain" description="Acyl-CoA dehydrogenase/oxidase C-terminal" evidence="2">
    <location>
        <begin position="169"/>
        <end position="272"/>
    </location>
</feature>
<protein>
    <submittedName>
        <fullName evidence="3">Acyl-CoA dehydrogenase</fullName>
    </submittedName>
</protein>
<name>A0AAQ4CV71_9CREN</name>
<dbReference type="SUPFAM" id="SSF47203">
    <property type="entry name" value="Acyl-CoA dehydrogenase C-terminal domain-like"/>
    <property type="match status" value="1"/>
</dbReference>
<evidence type="ECO:0000313" key="4">
    <source>
        <dbReference type="Proteomes" id="UP001319921"/>
    </source>
</evidence>
<dbReference type="InterPro" id="IPR009075">
    <property type="entry name" value="AcylCo_DH/oxidase_C"/>
</dbReference>
<gene>
    <name evidence="3" type="ORF">SACC_27190</name>
</gene>
<keyword evidence="1" id="KW-0285">Flavoprotein</keyword>
<evidence type="ECO:0000313" key="3">
    <source>
        <dbReference type="EMBL" id="BDB99702.1"/>
    </source>
</evidence>
<dbReference type="KEGG" id="scas:SACC_27190"/>
<dbReference type="PANTHER" id="PTHR43884:SF12">
    <property type="entry name" value="ISOVALERYL-COA DEHYDROGENASE, MITOCHONDRIAL-RELATED"/>
    <property type="match status" value="1"/>
</dbReference>
<evidence type="ECO:0000259" key="2">
    <source>
        <dbReference type="Pfam" id="PF00441"/>
    </source>
</evidence>
<evidence type="ECO:0000256" key="1">
    <source>
        <dbReference type="ARBA" id="ARBA00022630"/>
    </source>
</evidence>
<dbReference type="Gene3D" id="1.20.140.10">
    <property type="entry name" value="Butyryl-CoA Dehydrogenase, subunit A, domain 3"/>
    <property type="match status" value="1"/>
</dbReference>